<gene>
    <name evidence="4" type="ORF">S01H4_34144</name>
</gene>
<evidence type="ECO:0000256" key="1">
    <source>
        <dbReference type="SAM" id="MobiDB-lite"/>
    </source>
</evidence>
<proteinExistence type="predicted"/>
<protein>
    <recommendedName>
        <fullName evidence="3">Biotin-protein ligase N-terminal domain-containing protein</fullName>
    </recommendedName>
</protein>
<feature type="domain" description="Biotin-protein ligase N-terminal" evidence="3">
    <location>
        <begin position="55"/>
        <end position="129"/>
    </location>
</feature>
<dbReference type="InterPro" id="IPR029062">
    <property type="entry name" value="Class_I_gatase-like"/>
</dbReference>
<accession>X1CLZ8</accession>
<keyword evidence="2" id="KW-0812">Transmembrane</keyword>
<feature type="non-terminal residue" evidence="4">
    <location>
        <position position="1"/>
    </location>
</feature>
<dbReference type="SUPFAM" id="SSF52317">
    <property type="entry name" value="Class I glutamine amidotransferase-like"/>
    <property type="match status" value="1"/>
</dbReference>
<dbReference type="Pfam" id="PF09825">
    <property type="entry name" value="BPL_N"/>
    <property type="match status" value="2"/>
</dbReference>
<keyword evidence="2" id="KW-0472">Membrane</keyword>
<feature type="transmembrane region" description="Helical" evidence="2">
    <location>
        <begin position="194"/>
        <end position="215"/>
    </location>
</feature>
<keyword evidence="2" id="KW-1133">Transmembrane helix</keyword>
<reference evidence="4" key="1">
    <citation type="journal article" date="2014" name="Front. Microbiol.">
        <title>High frequency of phylogenetically diverse reductive dehalogenase-homologous genes in deep subseafloor sedimentary metagenomes.</title>
        <authorList>
            <person name="Kawai M."/>
            <person name="Futagami T."/>
            <person name="Toyoda A."/>
            <person name="Takaki Y."/>
            <person name="Nishi S."/>
            <person name="Hori S."/>
            <person name="Arai W."/>
            <person name="Tsubouchi T."/>
            <person name="Morono Y."/>
            <person name="Uchiyama I."/>
            <person name="Ito T."/>
            <person name="Fujiyama A."/>
            <person name="Inagaki F."/>
            <person name="Takami H."/>
        </authorList>
    </citation>
    <scope>NUCLEOTIDE SEQUENCE</scope>
    <source>
        <strain evidence="4">Expedition CK06-06</strain>
    </source>
</reference>
<sequence>DLQFITGIEKIQDFVENGGSYFGICGGSTFGARTLTLFEGNMYPVNEPGDTIHMSTMNVNQSSNGPDLSDYSASFRTMYYGSQYFVPTVRTDVHVIAKYDSNNQPGMIACEYGDGTVFLSSPHPEYEEDSDRDDTTFGDDLDDPDSEWDLLLRVSKWLIEDSYGEPSTSTTTSSTETTTSNTTTSSSTSSNLDITLIAVASTGIVTVVLVVAVFYRRWNG</sequence>
<evidence type="ECO:0000313" key="4">
    <source>
        <dbReference type="EMBL" id="GAG85251.1"/>
    </source>
</evidence>
<name>X1CLZ8_9ZZZZ</name>
<comment type="caution">
    <text evidence="4">The sequence shown here is derived from an EMBL/GenBank/DDBJ whole genome shotgun (WGS) entry which is preliminary data.</text>
</comment>
<evidence type="ECO:0000256" key="2">
    <source>
        <dbReference type="SAM" id="Phobius"/>
    </source>
</evidence>
<dbReference type="AlphaFoldDB" id="X1CLZ8"/>
<feature type="domain" description="Biotin-protein ligase N-terminal" evidence="3">
    <location>
        <begin position="6"/>
        <end position="39"/>
    </location>
</feature>
<feature type="region of interest" description="Disordered" evidence="1">
    <location>
        <begin position="120"/>
        <end position="143"/>
    </location>
</feature>
<evidence type="ECO:0000259" key="3">
    <source>
        <dbReference type="Pfam" id="PF09825"/>
    </source>
</evidence>
<feature type="compositionally biased region" description="Acidic residues" evidence="1">
    <location>
        <begin position="126"/>
        <end position="143"/>
    </location>
</feature>
<dbReference type="EMBL" id="BART01018047">
    <property type="protein sequence ID" value="GAG85251.1"/>
    <property type="molecule type" value="Genomic_DNA"/>
</dbReference>
<feature type="compositionally biased region" description="Low complexity" evidence="1">
    <location>
        <begin position="167"/>
        <end position="188"/>
    </location>
</feature>
<feature type="region of interest" description="Disordered" evidence="1">
    <location>
        <begin position="163"/>
        <end position="188"/>
    </location>
</feature>
<dbReference type="Gene3D" id="3.40.50.880">
    <property type="match status" value="1"/>
</dbReference>
<dbReference type="InterPro" id="IPR019197">
    <property type="entry name" value="Biotin-prot_ligase_N"/>
</dbReference>
<organism evidence="4">
    <name type="scientific">marine sediment metagenome</name>
    <dbReference type="NCBI Taxonomy" id="412755"/>
    <lineage>
        <taxon>unclassified sequences</taxon>
        <taxon>metagenomes</taxon>
        <taxon>ecological metagenomes</taxon>
    </lineage>
</organism>